<dbReference type="Proteomes" id="UP001359559">
    <property type="component" value="Unassembled WGS sequence"/>
</dbReference>
<evidence type="ECO:0000313" key="2">
    <source>
        <dbReference type="EMBL" id="KAK7317785.1"/>
    </source>
</evidence>
<proteinExistence type="predicted"/>
<gene>
    <name evidence="2" type="ORF">RJT34_02307</name>
</gene>
<evidence type="ECO:0000313" key="3">
    <source>
        <dbReference type="Proteomes" id="UP001359559"/>
    </source>
</evidence>
<accession>A0AAN9KH28</accession>
<feature type="compositionally biased region" description="Polar residues" evidence="1">
    <location>
        <begin position="74"/>
        <end position="88"/>
    </location>
</feature>
<organism evidence="2 3">
    <name type="scientific">Clitoria ternatea</name>
    <name type="common">Butterfly pea</name>
    <dbReference type="NCBI Taxonomy" id="43366"/>
    <lineage>
        <taxon>Eukaryota</taxon>
        <taxon>Viridiplantae</taxon>
        <taxon>Streptophyta</taxon>
        <taxon>Embryophyta</taxon>
        <taxon>Tracheophyta</taxon>
        <taxon>Spermatophyta</taxon>
        <taxon>Magnoliopsida</taxon>
        <taxon>eudicotyledons</taxon>
        <taxon>Gunneridae</taxon>
        <taxon>Pentapetalae</taxon>
        <taxon>rosids</taxon>
        <taxon>fabids</taxon>
        <taxon>Fabales</taxon>
        <taxon>Fabaceae</taxon>
        <taxon>Papilionoideae</taxon>
        <taxon>50 kb inversion clade</taxon>
        <taxon>NPAAA clade</taxon>
        <taxon>indigoferoid/millettioid clade</taxon>
        <taxon>Phaseoleae</taxon>
        <taxon>Clitoria</taxon>
    </lineage>
</organism>
<dbReference type="AlphaFoldDB" id="A0AAN9KH28"/>
<comment type="caution">
    <text evidence="2">The sequence shown here is derived from an EMBL/GenBank/DDBJ whole genome shotgun (WGS) entry which is preliminary data.</text>
</comment>
<dbReference type="EMBL" id="JAYKXN010000001">
    <property type="protein sequence ID" value="KAK7317785.1"/>
    <property type="molecule type" value="Genomic_DNA"/>
</dbReference>
<protein>
    <submittedName>
        <fullName evidence="2">Uncharacterized protein</fullName>
    </submittedName>
</protein>
<evidence type="ECO:0000256" key="1">
    <source>
        <dbReference type="SAM" id="MobiDB-lite"/>
    </source>
</evidence>
<feature type="compositionally biased region" description="Polar residues" evidence="1">
    <location>
        <begin position="54"/>
        <end position="67"/>
    </location>
</feature>
<feature type="region of interest" description="Disordered" evidence="1">
    <location>
        <begin position="53"/>
        <end position="88"/>
    </location>
</feature>
<name>A0AAN9KH28_CLITE</name>
<reference evidence="2 3" key="1">
    <citation type="submission" date="2024-01" db="EMBL/GenBank/DDBJ databases">
        <title>The genomes of 5 underutilized Papilionoideae crops provide insights into root nodulation and disease resistance.</title>
        <authorList>
            <person name="Yuan L."/>
        </authorList>
    </citation>
    <scope>NUCLEOTIDE SEQUENCE [LARGE SCALE GENOMIC DNA]</scope>
    <source>
        <strain evidence="2">LY-2023</strain>
        <tissue evidence="2">Leaf</tissue>
    </source>
</reference>
<keyword evidence="3" id="KW-1185">Reference proteome</keyword>
<sequence length="88" mass="9551">MESALPFKTVISITQSDTSTWPDVISSLLRLFRGSYGDLIGVPISSKPCPFHSHSLTPPSKPKTTLKCSPHKIPNTNSLTLSLPHTHA</sequence>